<evidence type="ECO:0000313" key="2">
    <source>
        <dbReference type="EMBL" id="CAH1412553.1"/>
    </source>
</evidence>
<name>A0AAU9L9Q6_9ASTR</name>
<feature type="compositionally biased region" description="Acidic residues" evidence="1">
    <location>
        <begin position="1"/>
        <end position="21"/>
    </location>
</feature>
<proteinExistence type="predicted"/>
<comment type="caution">
    <text evidence="2">The sequence shown here is derived from an EMBL/GenBank/DDBJ whole genome shotgun (WGS) entry which is preliminary data.</text>
</comment>
<gene>
    <name evidence="2" type="ORF">LVIROSA_LOCUS562</name>
</gene>
<dbReference type="Proteomes" id="UP001157418">
    <property type="component" value="Unassembled WGS sequence"/>
</dbReference>
<feature type="region of interest" description="Disordered" evidence="1">
    <location>
        <begin position="1"/>
        <end position="111"/>
    </location>
</feature>
<protein>
    <submittedName>
        <fullName evidence="2">Uncharacterized protein</fullName>
    </submittedName>
</protein>
<evidence type="ECO:0000256" key="1">
    <source>
        <dbReference type="SAM" id="MobiDB-lite"/>
    </source>
</evidence>
<evidence type="ECO:0000313" key="3">
    <source>
        <dbReference type="Proteomes" id="UP001157418"/>
    </source>
</evidence>
<reference evidence="2 3" key="1">
    <citation type="submission" date="2022-01" db="EMBL/GenBank/DDBJ databases">
        <authorList>
            <person name="Xiong W."/>
            <person name="Schranz E."/>
        </authorList>
    </citation>
    <scope>NUCLEOTIDE SEQUENCE [LARGE SCALE GENOMIC DNA]</scope>
</reference>
<accession>A0AAU9L9Q6</accession>
<organism evidence="2 3">
    <name type="scientific">Lactuca virosa</name>
    <dbReference type="NCBI Taxonomy" id="75947"/>
    <lineage>
        <taxon>Eukaryota</taxon>
        <taxon>Viridiplantae</taxon>
        <taxon>Streptophyta</taxon>
        <taxon>Embryophyta</taxon>
        <taxon>Tracheophyta</taxon>
        <taxon>Spermatophyta</taxon>
        <taxon>Magnoliopsida</taxon>
        <taxon>eudicotyledons</taxon>
        <taxon>Gunneridae</taxon>
        <taxon>Pentapetalae</taxon>
        <taxon>asterids</taxon>
        <taxon>campanulids</taxon>
        <taxon>Asterales</taxon>
        <taxon>Asteraceae</taxon>
        <taxon>Cichorioideae</taxon>
        <taxon>Cichorieae</taxon>
        <taxon>Lactucinae</taxon>
        <taxon>Lactuca</taxon>
    </lineage>
</organism>
<sequence length="183" mass="20347">MEDSLEGEEMEEEKPESDEENETTKDSEPMEAEAAPPSRPSPPSPYRSILERVGKTRQTAKKPHSTTREFISTVMGCLRGIGKGNQGRREQHNSRNLESGKTGDPADPTSEYTDRMRGLLNTEIAARIQQDTYMVEADLQAQATLIKVGVNEEEIMAINGRLDAIRVQLGKITRALGTYLQRG</sequence>
<dbReference type="EMBL" id="CAKMRJ010000001">
    <property type="protein sequence ID" value="CAH1412553.1"/>
    <property type="molecule type" value="Genomic_DNA"/>
</dbReference>
<keyword evidence="3" id="KW-1185">Reference proteome</keyword>
<dbReference type="AlphaFoldDB" id="A0AAU9L9Q6"/>